<evidence type="ECO:0000313" key="2">
    <source>
        <dbReference type="Proteomes" id="UP000317410"/>
    </source>
</evidence>
<name>A0A4Y4B7C8_MICMQ</name>
<comment type="caution">
    <text evidence="1">The sequence shown here is derived from an EMBL/GenBank/DDBJ whole genome shotgun (WGS) entry which is preliminary data.</text>
</comment>
<reference evidence="1 2" key="1">
    <citation type="submission" date="2019-06" db="EMBL/GenBank/DDBJ databases">
        <title>Whole genome shotgun sequence of Microbacterium liquefaciens NBRC 15037.</title>
        <authorList>
            <person name="Hosoyama A."/>
            <person name="Uohara A."/>
            <person name="Ohji S."/>
            <person name="Ichikawa N."/>
        </authorList>
    </citation>
    <scope>NUCLEOTIDE SEQUENCE [LARGE SCALE GENOMIC DNA]</scope>
    <source>
        <strain evidence="1 2">NBRC 15037</strain>
    </source>
</reference>
<evidence type="ECO:0000313" key="1">
    <source>
        <dbReference type="EMBL" id="GEC76438.1"/>
    </source>
</evidence>
<dbReference type="AlphaFoldDB" id="A0A4Y4B7C8"/>
<gene>
    <name evidence="1" type="ORF">MLI01_25830</name>
</gene>
<organism evidence="1 2">
    <name type="scientific">Microbacterium maritypicum</name>
    <name type="common">Microbacterium liquefaciens</name>
    <dbReference type="NCBI Taxonomy" id="33918"/>
    <lineage>
        <taxon>Bacteria</taxon>
        <taxon>Bacillati</taxon>
        <taxon>Actinomycetota</taxon>
        <taxon>Actinomycetes</taxon>
        <taxon>Micrococcales</taxon>
        <taxon>Microbacteriaceae</taxon>
        <taxon>Microbacterium</taxon>
    </lineage>
</organism>
<accession>A0A4Y4B7C8</accession>
<dbReference type="Proteomes" id="UP000317410">
    <property type="component" value="Unassembled WGS sequence"/>
</dbReference>
<dbReference type="EMBL" id="BJNQ01000020">
    <property type="protein sequence ID" value="GEC76438.1"/>
    <property type="molecule type" value="Genomic_DNA"/>
</dbReference>
<proteinExistence type="predicted"/>
<sequence>MGRYWKQHPKKDLEAVLGEYHEAGWRIENPPKYYTVKCPCGDHMRQIHLTPSNPNYAKQALSWLYGQSCYDSEED</sequence>
<protein>
    <submittedName>
        <fullName evidence="1">Uncharacterized protein</fullName>
    </submittedName>
</protein>